<evidence type="ECO:0000256" key="2">
    <source>
        <dbReference type="ARBA" id="ARBA00022490"/>
    </source>
</evidence>
<keyword evidence="2" id="KW-0963">Cytoplasm</keyword>
<dbReference type="PANTHER" id="PTHR36837">
    <property type="entry name" value="POLY(3-HYDROXYALKANOATE) POLYMERASE SUBUNIT PHAC"/>
    <property type="match status" value="1"/>
</dbReference>
<evidence type="ECO:0000256" key="1">
    <source>
        <dbReference type="ARBA" id="ARBA00004496"/>
    </source>
</evidence>
<dbReference type="InterPro" id="IPR010963">
    <property type="entry name" value="PHA_synth_I"/>
</dbReference>
<dbReference type="Pfam" id="PF07167">
    <property type="entry name" value="PhaC_N"/>
    <property type="match status" value="1"/>
</dbReference>
<dbReference type="EMBL" id="CP154795">
    <property type="protein sequence ID" value="XAN05839.1"/>
    <property type="molecule type" value="Genomic_DNA"/>
</dbReference>
<dbReference type="SUPFAM" id="SSF53474">
    <property type="entry name" value="alpha/beta-Hydrolases"/>
    <property type="match status" value="1"/>
</dbReference>
<dbReference type="PANTHER" id="PTHR36837:SF5">
    <property type="entry name" value="POLY-3-HYDROXYBUTYRATE SYNTHASE"/>
    <property type="match status" value="1"/>
</dbReference>
<evidence type="ECO:0000313" key="6">
    <source>
        <dbReference type="EMBL" id="XAN05839.1"/>
    </source>
</evidence>
<dbReference type="InterPro" id="IPR010941">
    <property type="entry name" value="PhaC_N"/>
</dbReference>
<comment type="subcellular location">
    <subcellularLocation>
        <location evidence="1">Cytoplasm</location>
    </subcellularLocation>
</comment>
<keyword evidence="4" id="KW-0012">Acyltransferase</keyword>
<feature type="domain" description="Poly-beta-hydroxybutyrate polymerase N-terminal" evidence="5">
    <location>
        <begin position="87"/>
        <end position="251"/>
    </location>
</feature>
<keyword evidence="3" id="KW-0808">Transferase</keyword>
<dbReference type="InterPro" id="IPR029058">
    <property type="entry name" value="AB_hydrolase_fold"/>
</dbReference>
<evidence type="ECO:0000259" key="5">
    <source>
        <dbReference type="Pfam" id="PF07167"/>
    </source>
</evidence>
<evidence type="ECO:0000256" key="4">
    <source>
        <dbReference type="ARBA" id="ARBA00023315"/>
    </source>
</evidence>
<dbReference type="Gene3D" id="3.40.50.1820">
    <property type="entry name" value="alpha/beta hydrolase"/>
    <property type="match status" value="1"/>
</dbReference>
<accession>A0ABZ3FM30</accession>
<evidence type="ECO:0000313" key="7">
    <source>
        <dbReference type="Proteomes" id="UP001442841"/>
    </source>
</evidence>
<dbReference type="NCBIfam" id="TIGR01838">
    <property type="entry name" value="PHA_synth_I"/>
    <property type="match status" value="1"/>
</dbReference>
<protein>
    <submittedName>
        <fullName evidence="6">Class I poly(R)-hydroxyalkanoic acid synthase</fullName>
    </submittedName>
</protein>
<sequence>MATPTDPTKWITDVVNQQKAVLLPMGDPTGATKALTEAMAPWTKAFNDMTQAQLKMFQQMTAPMMEFFSPWLKMIPGAEAFTKPITDKRFAGEAWQDPRFEPLARTYLATTEAMFKALDSVQMDERQKAQWQFALRQITDAASPSNTLLTNPEAIEKAMETGGASLVDGAKLFAEDLAQGRISQTDMEAFEVGKNVGTTKGSVVLRTELFELIHYAATTEQVYSTPLVIIPPAINKYYILDLQDKNSFVGHAVAEGHNVFLVSWRNVDEGQADGTWDDYIESILTAIAASNAIAGADQAQVLGFCIGGTLLSSALAVAHARGHRPAKSLTLLTTLLDFSEPGEIGLLLSEDSLKQQEQQIGGGGVFEGKQLANVFSSLRANDLIWNYVSTGYLKGQAPPAFDILFWNADSSNLPGPMFCWYLRNMYIENNLKTPGGTVQGGVPVDLGKVDLPAFVFAAKEDHIVLWGSAYESSKLLGGDTKFVLGASGHIAGVVNPPAKKKRNYWLAGEGTQGADAETWLEKAESVPGSWWPEWYKWLEQYAGEKVDAPKNQGNDTFPVLEAAPGQYVKVKVV</sequence>
<keyword evidence="7" id="KW-1185">Reference proteome</keyword>
<name>A0ABZ3FM30_9ACTN</name>
<dbReference type="RefSeq" id="WP_425307272.1">
    <property type="nucleotide sequence ID" value="NZ_CP154795.1"/>
</dbReference>
<evidence type="ECO:0000256" key="3">
    <source>
        <dbReference type="ARBA" id="ARBA00022679"/>
    </source>
</evidence>
<dbReference type="InterPro" id="IPR051321">
    <property type="entry name" value="PHA/PHB_synthase"/>
</dbReference>
<gene>
    <name evidence="6" type="primary">phaC</name>
    <name evidence="6" type="ORF">AADG42_00470</name>
</gene>
<organism evidence="6 7">
    <name type="scientific">Ammonicoccus fulvus</name>
    <dbReference type="NCBI Taxonomy" id="3138240"/>
    <lineage>
        <taxon>Bacteria</taxon>
        <taxon>Bacillati</taxon>
        <taxon>Actinomycetota</taxon>
        <taxon>Actinomycetes</taxon>
        <taxon>Propionibacteriales</taxon>
        <taxon>Propionibacteriaceae</taxon>
        <taxon>Ammonicoccus</taxon>
    </lineage>
</organism>
<dbReference type="Proteomes" id="UP001442841">
    <property type="component" value="Chromosome"/>
</dbReference>
<proteinExistence type="predicted"/>
<reference evidence="6 7" key="1">
    <citation type="submission" date="2024-04" db="EMBL/GenBank/DDBJ databases">
        <title>Isolation of an actinomycete strain from pig manure.</title>
        <authorList>
            <person name="Gong T."/>
            <person name="Yu Z."/>
            <person name="An M."/>
            <person name="Wei C."/>
            <person name="Yang W."/>
            <person name="Liu L."/>
        </authorList>
    </citation>
    <scope>NUCLEOTIDE SEQUENCE [LARGE SCALE GENOMIC DNA]</scope>
    <source>
        <strain evidence="6 7">ZF39</strain>
    </source>
</reference>